<reference evidence="3" key="1">
    <citation type="submission" date="2020-04" db="EMBL/GenBank/DDBJ databases">
        <authorList>
            <person name="Alioto T."/>
            <person name="Alioto T."/>
            <person name="Gomez Garrido J."/>
        </authorList>
    </citation>
    <scope>NUCLEOTIDE SEQUENCE</scope>
    <source>
        <strain evidence="3">A484AB</strain>
    </source>
</reference>
<organism evidence="3 4">
    <name type="scientific">Paramuricea clavata</name>
    <name type="common">Red gorgonian</name>
    <name type="synonym">Violescent sea-whip</name>
    <dbReference type="NCBI Taxonomy" id="317549"/>
    <lineage>
        <taxon>Eukaryota</taxon>
        <taxon>Metazoa</taxon>
        <taxon>Cnidaria</taxon>
        <taxon>Anthozoa</taxon>
        <taxon>Octocorallia</taxon>
        <taxon>Malacalcyonacea</taxon>
        <taxon>Plexauridae</taxon>
        <taxon>Paramuricea</taxon>
    </lineage>
</organism>
<evidence type="ECO:0000256" key="2">
    <source>
        <dbReference type="SAM" id="Phobius"/>
    </source>
</evidence>
<comment type="caution">
    <text evidence="3">The sequence shown here is derived from an EMBL/GenBank/DDBJ whole genome shotgun (WGS) entry which is preliminary data.</text>
</comment>
<feature type="transmembrane region" description="Helical" evidence="2">
    <location>
        <begin position="550"/>
        <end position="571"/>
    </location>
</feature>
<gene>
    <name evidence="3" type="ORF">PACLA_8A062548</name>
</gene>
<feature type="compositionally biased region" description="Low complexity" evidence="1">
    <location>
        <begin position="259"/>
        <end position="284"/>
    </location>
</feature>
<sequence length="572" mass="62933">MFLCEDLAIKIVFSILFLSSTGNDNKSMNAEHGFVSSFATNNNIVSDVNQGQSKQQKSITDSFAESCPFYLNTSKQCFPTVKKNYSSFELYNLTEQAKKLNLTAERENLRLFAETSSGNNQTGIGLKVQAFFNESINYIFGLTESQKCFIAVTYLLALWKLHGARLWPIIFKVICKLFGKPKRAILRKISTNPSEKTIHVQNDIARDEHVNTDDLTTDSSCESHVTADEETTDSYDSHVESDEESTDLSCEEHVDTDYDSVTTSSSVDDLPTATPNNQTIPPTTIPTQLKLSLSFNSSDSLFEESCDEDFPDEFFVFPSDCGNIGLILGDEDWEKIELDSSQESLISDDGGTASTGIESGQSYDVACDVDSGASSHSSCHSPVPKEVVSCLSCSSDGDPVTVATTSGCNGWIEESHQENGDMNCGNHGNVDQWILGCRDSNNHTPSNGCTSNVNYGDESTDSSLYDCDLTSEGLYEDSLELYPGEYAEHGISLQRSESESDIRIEVYNNIEPENLPVGDINRWLSAHNENEIVEENIMDTTLEQRVKNHVVAAAIVAGTFVLPCFIAGKLLK</sequence>
<feature type="compositionally biased region" description="Polar residues" evidence="1">
    <location>
        <begin position="213"/>
        <end position="223"/>
    </location>
</feature>
<evidence type="ECO:0000256" key="1">
    <source>
        <dbReference type="SAM" id="MobiDB-lite"/>
    </source>
</evidence>
<dbReference type="AlphaFoldDB" id="A0A6S7IPD2"/>
<dbReference type="EMBL" id="CACRXK020011250">
    <property type="protein sequence ID" value="CAB4021064.1"/>
    <property type="molecule type" value="Genomic_DNA"/>
</dbReference>
<name>A0A6S7IPD2_PARCT</name>
<keyword evidence="2" id="KW-1133">Transmembrane helix</keyword>
<feature type="region of interest" description="Disordered" evidence="1">
    <location>
        <begin position="201"/>
        <end position="284"/>
    </location>
</feature>
<accession>A0A6S7IPD2</accession>
<dbReference type="Proteomes" id="UP001152795">
    <property type="component" value="Unassembled WGS sequence"/>
</dbReference>
<keyword evidence="4" id="KW-1185">Reference proteome</keyword>
<evidence type="ECO:0000313" key="4">
    <source>
        <dbReference type="Proteomes" id="UP001152795"/>
    </source>
</evidence>
<evidence type="ECO:0000313" key="3">
    <source>
        <dbReference type="EMBL" id="CAB4021064.1"/>
    </source>
</evidence>
<keyword evidence="2" id="KW-0472">Membrane</keyword>
<proteinExistence type="predicted"/>
<keyword evidence="2" id="KW-0812">Transmembrane</keyword>
<protein>
    <submittedName>
        <fullName evidence="3">Uncharacterized protein</fullName>
    </submittedName>
</protein>